<keyword evidence="5" id="KW-1185">Reference proteome</keyword>
<dbReference type="PANTHER" id="PTHR18640:SF5">
    <property type="entry name" value="SODIUM_BILE ACID COTRANSPORTER 7"/>
    <property type="match status" value="1"/>
</dbReference>
<feature type="transmembrane region" description="Helical" evidence="2">
    <location>
        <begin position="170"/>
        <end position="190"/>
    </location>
</feature>
<keyword evidence="2" id="KW-0812">Transmembrane</keyword>
<evidence type="ECO:0000313" key="5">
    <source>
        <dbReference type="Proteomes" id="UP000327044"/>
    </source>
</evidence>
<keyword evidence="2" id="KW-1133">Transmembrane helix</keyword>
<reference evidence="3" key="1">
    <citation type="journal article" date="2016" name="Sci. Rep.">
        <title>Molecular characterization of firefly nuptial gifts: a multi-omics approach sheds light on postcopulatory sexual selection.</title>
        <authorList>
            <person name="Al-Wathiqui N."/>
            <person name="Fallon T.R."/>
            <person name="South A."/>
            <person name="Weng J.K."/>
            <person name="Lewis S.M."/>
        </authorList>
    </citation>
    <scope>NUCLEOTIDE SEQUENCE</scope>
</reference>
<proteinExistence type="inferred from homology"/>
<feature type="transmembrane region" description="Helical" evidence="2">
    <location>
        <begin position="45"/>
        <end position="63"/>
    </location>
</feature>
<protein>
    <recommendedName>
        <fullName evidence="6">Sodium/bile acid cotransporter</fullName>
    </recommendedName>
</protein>
<name>A0A1Y1KVF5_PHOPY</name>
<organism evidence="3">
    <name type="scientific">Photinus pyralis</name>
    <name type="common">Common eastern firefly</name>
    <name type="synonym">Lampyris pyralis</name>
    <dbReference type="NCBI Taxonomy" id="7054"/>
    <lineage>
        <taxon>Eukaryota</taxon>
        <taxon>Metazoa</taxon>
        <taxon>Ecdysozoa</taxon>
        <taxon>Arthropoda</taxon>
        <taxon>Hexapoda</taxon>
        <taxon>Insecta</taxon>
        <taxon>Pterygota</taxon>
        <taxon>Neoptera</taxon>
        <taxon>Endopterygota</taxon>
        <taxon>Coleoptera</taxon>
        <taxon>Polyphaga</taxon>
        <taxon>Elateriformia</taxon>
        <taxon>Elateroidea</taxon>
        <taxon>Lampyridae</taxon>
        <taxon>Lampyrinae</taxon>
        <taxon>Photinus</taxon>
    </lineage>
</organism>
<feature type="transmembrane region" description="Helical" evidence="2">
    <location>
        <begin position="140"/>
        <end position="164"/>
    </location>
</feature>
<dbReference type="AlphaFoldDB" id="A0A1Y1KVF5"/>
<dbReference type="EMBL" id="VVIM01000011">
    <property type="protein sequence ID" value="KAB0791576.1"/>
    <property type="molecule type" value="Genomic_DNA"/>
</dbReference>
<dbReference type="EMBL" id="GEZM01074428">
    <property type="protein sequence ID" value="JAV64558.1"/>
    <property type="molecule type" value="Transcribed_RNA"/>
</dbReference>
<keyword evidence="2" id="KW-0472">Membrane</keyword>
<evidence type="ECO:0000313" key="3">
    <source>
        <dbReference type="EMBL" id="JAV64558.1"/>
    </source>
</evidence>
<feature type="transmembrane region" description="Helical" evidence="2">
    <location>
        <begin position="107"/>
        <end position="128"/>
    </location>
</feature>
<feature type="transmembrane region" description="Helical" evidence="2">
    <location>
        <begin position="202"/>
        <end position="220"/>
    </location>
</feature>
<feature type="transmembrane region" description="Helical" evidence="2">
    <location>
        <begin position="236"/>
        <end position="257"/>
    </location>
</feature>
<dbReference type="GO" id="GO:0005886">
    <property type="term" value="C:plasma membrane"/>
    <property type="evidence" value="ECO:0007669"/>
    <property type="project" value="TreeGrafter"/>
</dbReference>
<feature type="transmembrane region" description="Helical" evidence="2">
    <location>
        <begin position="303"/>
        <end position="323"/>
    </location>
</feature>
<dbReference type="PANTHER" id="PTHR18640">
    <property type="entry name" value="SOLUTE CARRIER FAMILY 10 MEMBER 7"/>
    <property type="match status" value="1"/>
</dbReference>
<dbReference type="Proteomes" id="UP000327044">
    <property type="component" value="Unassembled WGS sequence"/>
</dbReference>
<dbReference type="Pfam" id="PF13593">
    <property type="entry name" value="SBF_like"/>
    <property type="match status" value="1"/>
</dbReference>
<feature type="transmembrane region" description="Helical" evidence="2">
    <location>
        <begin position="75"/>
        <end position="101"/>
    </location>
</feature>
<dbReference type="InterPro" id="IPR038770">
    <property type="entry name" value="Na+/solute_symporter_sf"/>
</dbReference>
<evidence type="ECO:0000256" key="1">
    <source>
        <dbReference type="ARBA" id="ARBA00006528"/>
    </source>
</evidence>
<evidence type="ECO:0008006" key="6">
    <source>
        <dbReference type="Google" id="ProtNLM"/>
    </source>
</evidence>
<reference evidence="4 5" key="2">
    <citation type="journal article" date="2018" name="Elife">
        <title>Firefly genomes illuminate parallel origins of bioluminescence in beetles.</title>
        <authorList>
            <person name="Fallon T.R."/>
            <person name="Lower S.E."/>
            <person name="Chang C.H."/>
            <person name="Bessho-Uehara M."/>
            <person name="Martin G.J."/>
            <person name="Bewick A.J."/>
            <person name="Behringer M."/>
            <person name="Debat H.J."/>
            <person name="Wong I."/>
            <person name="Day J.C."/>
            <person name="Suvorov A."/>
            <person name="Silva C.J."/>
            <person name="Stanger-Hall K.F."/>
            <person name="Hall D.W."/>
            <person name="Schmitz R.J."/>
            <person name="Nelson D.R."/>
            <person name="Lewis S.M."/>
            <person name="Shigenobu S."/>
            <person name="Bybee S.M."/>
            <person name="Larracuente A.M."/>
            <person name="Oba Y."/>
            <person name="Weng J.K."/>
        </authorList>
    </citation>
    <scope>NUCLEOTIDE SEQUENCE [LARGE SCALE GENOMIC DNA]</scope>
    <source>
        <strain evidence="4">1611_PpyrPB1</strain>
        <tissue evidence="4">Whole body</tissue>
    </source>
</reference>
<feature type="transmembrane region" description="Helical" evidence="2">
    <location>
        <begin position="269"/>
        <end position="291"/>
    </location>
</feature>
<gene>
    <name evidence="4" type="ORF">PPYR_03376</name>
</gene>
<dbReference type="InParanoid" id="A0A1Y1KVF5"/>
<evidence type="ECO:0000256" key="2">
    <source>
        <dbReference type="SAM" id="Phobius"/>
    </source>
</evidence>
<comment type="similarity">
    <text evidence="1">Belongs to the bile acid:sodium symporter (BASS) (TC 2.A.28) family.</text>
</comment>
<feature type="transmembrane region" description="Helical" evidence="2">
    <location>
        <begin position="12"/>
        <end position="33"/>
    </location>
</feature>
<accession>A0A1Y1KVF5</accession>
<dbReference type="InterPro" id="IPR016833">
    <property type="entry name" value="Put_Na-Bile_cotransptr"/>
</dbReference>
<dbReference type="Gene3D" id="1.20.1530.20">
    <property type="match status" value="1"/>
</dbReference>
<reference evidence="4" key="3">
    <citation type="submission" date="2019-08" db="EMBL/GenBank/DDBJ databases">
        <authorList>
            <consortium name="Photinus pyralis genome working group"/>
            <person name="Fallon T.R."/>
            <person name="Sander Lower S.E."/>
            <person name="Weng J.-K."/>
        </authorList>
    </citation>
    <scope>NUCLEOTIDE SEQUENCE</scope>
    <source>
        <strain evidence="4">1611_PpyrPB1</strain>
        <tissue evidence="4">Whole body</tissue>
    </source>
</reference>
<dbReference type="OrthoDB" id="188035at2759"/>
<sequence>MKPRPVLTDYLLKHWLLVGIFICILLASIYPSLGAREGPLKPEYTVKYGAVSLIFFVSGLSIKTESVRHTLQQHWLHLFVQSFTFVFIPIFVQTLVIFLNIFRIDKWILKGLVTVACMPPPVSSAVILTKASQGNETAAIFNSVLGSFFGIVVTPLLLLFNLGFTTVVPLMGTIVQLSVSVLLPLLAGQLVRRHTEFRGHKLPLNAMSQSALLFIIYTTFCDTFNVPDTGLMATDILLTMFIVLVVQMVLLAVSFTVAKSVRCFSPADVVCAVFCSTHKSLTLGIPILRIMFHGFSHLSHISLPLLVYHPTQMILGGLLVTHLKEWMYSHKSKKLPL</sequence>
<evidence type="ECO:0000313" key="4">
    <source>
        <dbReference type="EMBL" id="KAB0791576.1"/>
    </source>
</evidence>